<feature type="transmembrane region" description="Helical" evidence="1">
    <location>
        <begin position="22"/>
        <end position="41"/>
    </location>
</feature>
<keyword evidence="1" id="KW-1133">Transmembrane helix</keyword>
<proteinExistence type="predicted"/>
<name>A0A6C0J7U7_9ZZZZ</name>
<dbReference type="EMBL" id="MN740350">
    <property type="protein sequence ID" value="QHU01825.1"/>
    <property type="molecule type" value="Genomic_DNA"/>
</dbReference>
<sequence>MESVITKLLEKQAMYGDSKKPFIYMGIISVVVIGIGVLFYLKFAKRKKVVVEDD</sequence>
<accession>A0A6C0J7U7</accession>
<evidence type="ECO:0000256" key="1">
    <source>
        <dbReference type="SAM" id="Phobius"/>
    </source>
</evidence>
<protein>
    <submittedName>
        <fullName evidence="2">Uncharacterized protein</fullName>
    </submittedName>
</protein>
<evidence type="ECO:0000313" key="2">
    <source>
        <dbReference type="EMBL" id="QHU01825.1"/>
    </source>
</evidence>
<reference evidence="2" key="1">
    <citation type="journal article" date="2020" name="Nature">
        <title>Giant virus diversity and host interactions through global metagenomics.</title>
        <authorList>
            <person name="Schulz F."/>
            <person name="Roux S."/>
            <person name="Paez-Espino D."/>
            <person name="Jungbluth S."/>
            <person name="Walsh D.A."/>
            <person name="Denef V.J."/>
            <person name="McMahon K.D."/>
            <person name="Konstantinidis K.T."/>
            <person name="Eloe-Fadrosh E.A."/>
            <person name="Kyrpides N.C."/>
            <person name="Woyke T."/>
        </authorList>
    </citation>
    <scope>NUCLEOTIDE SEQUENCE</scope>
    <source>
        <strain evidence="2">GVMAG-M-3300025880-56</strain>
    </source>
</reference>
<keyword evidence="1" id="KW-0472">Membrane</keyword>
<organism evidence="2">
    <name type="scientific">viral metagenome</name>
    <dbReference type="NCBI Taxonomy" id="1070528"/>
    <lineage>
        <taxon>unclassified sequences</taxon>
        <taxon>metagenomes</taxon>
        <taxon>organismal metagenomes</taxon>
    </lineage>
</organism>
<keyword evidence="1" id="KW-0812">Transmembrane</keyword>
<dbReference type="AlphaFoldDB" id="A0A6C0J7U7"/>